<keyword evidence="13" id="KW-0349">Heme</keyword>
<keyword evidence="13" id="KW-0408">Iron</keyword>
<evidence type="ECO:0000256" key="13">
    <source>
        <dbReference type="PROSITE-ProRule" id="PRU01356"/>
    </source>
</evidence>
<feature type="compositionally biased region" description="Low complexity" evidence="14">
    <location>
        <begin position="202"/>
        <end position="221"/>
    </location>
</feature>
<feature type="compositionally biased region" description="Polar residues" evidence="14">
    <location>
        <begin position="289"/>
        <end position="311"/>
    </location>
</feature>
<dbReference type="InterPro" id="IPR051694">
    <property type="entry name" value="Immunoregulatory_rcpt-like"/>
</dbReference>
<evidence type="ECO:0000256" key="12">
    <source>
        <dbReference type="ARBA" id="ARBA00023288"/>
    </source>
</evidence>
<keyword evidence="12" id="KW-0449">Lipoprotein</keyword>
<evidence type="ECO:0000256" key="10">
    <source>
        <dbReference type="ARBA" id="ARBA00023136"/>
    </source>
</evidence>
<keyword evidence="6" id="KW-0325">Glycoprotein</keyword>
<dbReference type="InterPro" id="IPR008427">
    <property type="entry name" value="Extracellular_membr_CFEM_dom"/>
</dbReference>
<evidence type="ECO:0000313" key="19">
    <source>
        <dbReference type="Proteomes" id="UP001174691"/>
    </source>
</evidence>
<comment type="subcellular location">
    <subcellularLocation>
        <location evidence="2">Membrane</location>
        <topology evidence="2">Lipid-anchor</topology>
        <topology evidence="2">GPI-anchor</topology>
    </subcellularLocation>
    <subcellularLocation>
        <location evidence="1">Membrane</location>
        <topology evidence="1">Single-pass membrane protein</topology>
    </subcellularLocation>
    <subcellularLocation>
        <location evidence="3">Secreted</location>
    </subcellularLocation>
</comment>
<dbReference type="EMBL" id="JANBVN010000079">
    <property type="protein sequence ID" value="KAJ9149602.1"/>
    <property type="molecule type" value="Genomic_DNA"/>
</dbReference>
<evidence type="ECO:0000256" key="3">
    <source>
        <dbReference type="ARBA" id="ARBA00004613"/>
    </source>
</evidence>
<keyword evidence="5" id="KW-0964">Secreted</keyword>
<evidence type="ECO:0000313" key="18">
    <source>
        <dbReference type="EMBL" id="KAJ9149602.1"/>
    </source>
</evidence>
<evidence type="ECO:0000256" key="8">
    <source>
        <dbReference type="ARBA" id="ARBA00022729"/>
    </source>
</evidence>
<dbReference type="GO" id="GO:0071944">
    <property type="term" value="C:cell periphery"/>
    <property type="evidence" value="ECO:0007669"/>
    <property type="project" value="UniProtKB-ARBA"/>
</dbReference>
<evidence type="ECO:0000256" key="11">
    <source>
        <dbReference type="ARBA" id="ARBA00023157"/>
    </source>
</evidence>
<evidence type="ECO:0000256" key="4">
    <source>
        <dbReference type="ARBA" id="ARBA00010031"/>
    </source>
</evidence>
<feature type="compositionally biased region" description="Polar residues" evidence="14">
    <location>
        <begin position="147"/>
        <end position="173"/>
    </location>
</feature>
<proteinExistence type="inferred from homology"/>
<evidence type="ECO:0000256" key="7">
    <source>
        <dbReference type="ARBA" id="ARBA00022692"/>
    </source>
</evidence>
<dbReference type="GO" id="GO:0098552">
    <property type="term" value="C:side of membrane"/>
    <property type="evidence" value="ECO:0007669"/>
    <property type="project" value="UniProtKB-KW"/>
</dbReference>
<keyword evidence="19" id="KW-1185">Reference proteome</keyword>
<feature type="transmembrane region" description="Helical" evidence="15">
    <location>
        <begin position="226"/>
        <end position="249"/>
    </location>
</feature>
<dbReference type="PANTHER" id="PTHR15549">
    <property type="entry name" value="PAIRED IMMUNOGLOBULIN-LIKE TYPE 2 RECEPTOR"/>
    <property type="match status" value="1"/>
</dbReference>
<dbReference type="Proteomes" id="UP001174691">
    <property type="component" value="Unassembled WGS sequence"/>
</dbReference>
<feature type="compositionally biased region" description="Polar residues" evidence="14">
    <location>
        <begin position="332"/>
        <end position="350"/>
    </location>
</feature>
<keyword evidence="7 15" id="KW-0812">Transmembrane</keyword>
<feature type="binding site" description="axial binding residue" evidence="13">
    <location>
        <position position="96"/>
    </location>
    <ligand>
        <name>heme</name>
        <dbReference type="ChEBI" id="CHEBI:30413"/>
    </ligand>
    <ligandPart>
        <name>Fe</name>
        <dbReference type="ChEBI" id="CHEBI:18248"/>
    </ligandPart>
</feature>
<feature type="region of interest" description="Disordered" evidence="14">
    <location>
        <begin position="147"/>
        <end position="184"/>
    </location>
</feature>
<evidence type="ECO:0000256" key="9">
    <source>
        <dbReference type="ARBA" id="ARBA00022989"/>
    </source>
</evidence>
<keyword evidence="9 15" id="KW-1133">Transmembrane helix</keyword>
<feature type="region of interest" description="Disordered" evidence="14">
    <location>
        <begin position="263"/>
        <end position="351"/>
    </location>
</feature>
<evidence type="ECO:0000256" key="5">
    <source>
        <dbReference type="ARBA" id="ARBA00022525"/>
    </source>
</evidence>
<feature type="domain" description="CFEM" evidence="17">
    <location>
        <begin position="49"/>
        <end position="164"/>
    </location>
</feature>
<evidence type="ECO:0000259" key="17">
    <source>
        <dbReference type="PROSITE" id="PS52012"/>
    </source>
</evidence>
<evidence type="ECO:0000256" key="16">
    <source>
        <dbReference type="SAM" id="SignalP"/>
    </source>
</evidence>
<dbReference type="GO" id="GO:0005576">
    <property type="term" value="C:extracellular region"/>
    <property type="evidence" value="ECO:0007669"/>
    <property type="project" value="UniProtKB-SubCell"/>
</dbReference>
<keyword evidence="13" id="KW-0479">Metal-binding</keyword>
<evidence type="ECO:0000256" key="6">
    <source>
        <dbReference type="ARBA" id="ARBA00022622"/>
    </source>
</evidence>
<feature type="region of interest" description="Disordered" evidence="14">
    <location>
        <begin position="199"/>
        <end position="221"/>
    </location>
</feature>
<evidence type="ECO:0000256" key="1">
    <source>
        <dbReference type="ARBA" id="ARBA00004167"/>
    </source>
</evidence>
<reference evidence="18" key="1">
    <citation type="submission" date="2022-07" db="EMBL/GenBank/DDBJ databases">
        <title>Fungi with potential for degradation of polypropylene.</title>
        <authorList>
            <person name="Gostincar C."/>
        </authorList>
    </citation>
    <scope>NUCLEOTIDE SEQUENCE</scope>
    <source>
        <strain evidence="18">EXF-13287</strain>
    </source>
</reference>
<accession>A0AA38RX17</accession>
<feature type="compositionally biased region" description="Low complexity" evidence="14">
    <location>
        <begin position="174"/>
        <end position="184"/>
    </location>
</feature>
<feature type="chain" id="PRO_5041267803" description="CFEM domain-containing protein" evidence="16">
    <location>
        <begin position="24"/>
        <end position="436"/>
    </location>
</feature>
<keyword evidence="6" id="KW-0336">GPI-anchor</keyword>
<feature type="region of interest" description="Disordered" evidence="14">
    <location>
        <begin position="417"/>
        <end position="436"/>
    </location>
</feature>
<name>A0AA38RX17_9PEZI</name>
<evidence type="ECO:0000256" key="15">
    <source>
        <dbReference type="SAM" id="Phobius"/>
    </source>
</evidence>
<evidence type="ECO:0000256" key="14">
    <source>
        <dbReference type="SAM" id="MobiDB-lite"/>
    </source>
</evidence>
<keyword evidence="11 13" id="KW-1015">Disulfide bond</keyword>
<dbReference type="GO" id="GO:0046872">
    <property type="term" value="F:metal ion binding"/>
    <property type="evidence" value="ECO:0007669"/>
    <property type="project" value="UniProtKB-UniRule"/>
</dbReference>
<keyword evidence="10 15" id="KW-0472">Membrane</keyword>
<comment type="similarity">
    <text evidence="4">Belongs to the RBT5 family.</text>
</comment>
<evidence type="ECO:0000256" key="2">
    <source>
        <dbReference type="ARBA" id="ARBA00004589"/>
    </source>
</evidence>
<keyword evidence="8 16" id="KW-0732">Signal</keyword>
<sequence length="436" mass="44869">MGKRRLSLSLALLTTLLSSPAAGLKPRFKAVEEHQPSATSPSEAIITEGPSQAAVDLRLRYATEALERRVDLSIDSCASACINAAVTKSTNCKVGDWSCECSQTNQAYIEAGALSCVYQRCGYAKGAAVFSEAADFCLSFNNGEYSTEATDSPTTSAETSQTTADASDSKSAVTGSKTTGTETKSTAIGSLSLSIPGVSVPTGSSDGTHAGSSSSTSSNSSLSKGAIAGIAIGAAAGGIILCVALFFIWRSCRRMPQRQPISYAPVSHTPDDAAAAYPPPPGGRAEVDGTSTLVYNTSSPSPGLGQNNISKLPSVTSTPSPAPPPHLSTVPNGASQNPPAPSMSETQGYGQNVPELHGQVWQQQASQAQAQAQAGVYTTGECKPPAGYPEMEGARPPEMQGDTYVTQELHGQHVTPELYGVPYGPGTHEVANGPAH</sequence>
<comment type="caution">
    <text evidence="18">The sequence shown here is derived from an EMBL/GenBank/DDBJ whole genome shotgun (WGS) entry which is preliminary data.</text>
</comment>
<dbReference type="AlphaFoldDB" id="A0AA38RX17"/>
<comment type="caution">
    <text evidence="13">Lacks conserved residue(s) required for the propagation of feature annotation.</text>
</comment>
<dbReference type="PROSITE" id="PS52012">
    <property type="entry name" value="CFEM"/>
    <property type="match status" value="1"/>
</dbReference>
<feature type="disulfide bond" evidence="13">
    <location>
        <begin position="92"/>
        <end position="99"/>
    </location>
</feature>
<dbReference type="Pfam" id="PF05730">
    <property type="entry name" value="CFEM"/>
    <property type="match status" value="1"/>
</dbReference>
<gene>
    <name evidence="18" type="ORF">NKR19_g5639</name>
</gene>
<organism evidence="18 19">
    <name type="scientific">Coniochaeta hoffmannii</name>
    <dbReference type="NCBI Taxonomy" id="91930"/>
    <lineage>
        <taxon>Eukaryota</taxon>
        <taxon>Fungi</taxon>
        <taxon>Dikarya</taxon>
        <taxon>Ascomycota</taxon>
        <taxon>Pezizomycotina</taxon>
        <taxon>Sordariomycetes</taxon>
        <taxon>Sordariomycetidae</taxon>
        <taxon>Coniochaetales</taxon>
        <taxon>Coniochaetaceae</taxon>
        <taxon>Coniochaeta</taxon>
    </lineage>
</organism>
<feature type="signal peptide" evidence="16">
    <location>
        <begin position="1"/>
        <end position="23"/>
    </location>
</feature>
<protein>
    <recommendedName>
        <fullName evidence="17">CFEM domain-containing protein</fullName>
    </recommendedName>
</protein>